<evidence type="ECO:0000256" key="6">
    <source>
        <dbReference type="ARBA" id="ARBA00022692"/>
    </source>
</evidence>
<dbReference type="EMBL" id="PNCM01000007">
    <property type="protein sequence ID" value="TMP83339.1"/>
    <property type="molecule type" value="Genomic_DNA"/>
</dbReference>
<keyword evidence="2" id="KW-1003">Cell membrane</keyword>
<dbReference type="RefSeq" id="WP_138566271.1">
    <property type="nucleotide sequence ID" value="NZ_PNCM01000007.1"/>
</dbReference>
<evidence type="ECO:0000256" key="10">
    <source>
        <dbReference type="ARBA" id="ARBA00029447"/>
    </source>
</evidence>
<keyword evidence="8 12" id="KW-0472">Membrane</keyword>
<dbReference type="InterPro" id="IPR013655">
    <property type="entry name" value="PAS_fold_3"/>
</dbReference>
<dbReference type="InterPro" id="IPR000014">
    <property type="entry name" value="PAS"/>
</dbReference>
<dbReference type="GO" id="GO:0004888">
    <property type="term" value="F:transmembrane signaling receptor activity"/>
    <property type="evidence" value="ECO:0007669"/>
    <property type="project" value="InterPro"/>
</dbReference>
<feature type="domain" description="T-SNARE coiled-coil homology" evidence="15">
    <location>
        <begin position="432"/>
        <end position="494"/>
    </location>
</feature>
<keyword evidence="5" id="KW-0997">Cell inner membrane</keyword>
<keyword evidence="7 12" id="KW-1133">Transmembrane helix</keyword>
<evidence type="ECO:0000313" key="16">
    <source>
        <dbReference type="EMBL" id="TMP83339.1"/>
    </source>
</evidence>
<evidence type="ECO:0000256" key="9">
    <source>
        <dbReference type="ARBA" id="ARBA00023224"/>
    </source>
</evidence>
<dbReference type="SMART" id="SM00091">
    <property type="entry name" value="PAS"/>
    <property type="match status" value="1"/>
</dbReference>
<reference evidence="16 17" key="1">
    <citation type="submission" date="2017-12" db="EMBL/GenBank/DDBJ databases">
        <authorList>
            <person name="Paulsen S."/>
            <person name="Gram L.K."/>
        </authorList>
    </citation>
    <scope>NUCLEOTIDE SEQUENCE [LARGE SCALE GENOMIC DNA]</scope>
    <source>
        <strain evidence="16 17">S1189</strain>
    </source>
</reference>
<dbReference type="CDD" id="cd11386">
    <property type="entry name" value="MCP_signal"/>
    <property type="match status" value="1"/>
</dbReference>
<comment type="caution">
    <text evidence="16">The sequence shown here is derived from an EMBL/GenBank/DDBJ whole genome shotgun (WGS) entry which is preliminary data.</text>
</comment>
<dbReference type="FunFam" id="1.10.287.950:FF:000001">
    <property type="entry name" value="Methyl-accepting chemotaxis sensory transducer"/>
    <property type="match status" value="1"/>
</dbReference>
<proteinExistence type="inferred from homology"/>
<keyword evidence="6 12" id="KW-0812">Transmembrane</keyword>
<dbReference type="SUPFAM" id="SSF58104">
    <property type="entry name" value="Methyl-accepting chemotaxis protein (MCP) signaling domain"/>
    <property type="match status" value="1"/>
</dbReference>
<accession>A0A5S3YY50</accession>
<dbReference type="SUPFAM" id="SSF55785">
    <property type="entry name" value="PYP-like sensor domain (PAS domain)"/>
    <property type="match status" value="1"/>
</dbReference>
<dbReference type="SMART" id="SM00283">
    <property type="entry name" value="MA"/>
    <property type="match status" value="1"/>
</dbReference>
<dbReference type="Pfam" id="PF08447">
    <property type="entry name" value="PAS_3"/>
    <property type="match status" value="1"/>
</dbReference>
<dbReference type="AlphaFoldDB" id="A0A5S3YY50"/>
<evidence type="ECO:0000256" key="5">
    <source>
        <dbReference type="ARBA" id="ARBA00022519"/>
    </source>
</evidence>
<dbReference type="Proteomes" id="UP000307362">
    <property type="component" value="Unassembled WGS sequence"/>
</dbReference>
<feature type="transmembrane region" description="Helical" evidence="12">
    <location>
        <begin position="171"/>
        <end position="187"/>
    </location>
</feature>
<dbReference type="InterPro" id="IPR000727">
    <property type="entry name" value="T_SNARE_dom"/>
</dbReference>
<organism evidence="16 17">
    <name type="scientific">Pseudoalteromonas phenolica</name>
    <dbReference type="NCBI Taxonomy" id="161398"/>
    <lineage>
        <taxon>Bacteria</taxon>
        <taxon>Pseudomonadati</taxon>
        <taxon>Pseudomonadota</taxon>
        <taxon>Gammaproteobacteria</taxon>
        <taxon>Alteromonadales</taxon>
        <taxon>Pseudoalteromonadaceae</taxon>
        <taxon>Pseudoalteromonas</taxon>
    </lineage>
</organism>
<evidence type="ECO:0000313" key="17">
    <source>
        <dbReference type="Proteomes" id="UP000307362"/>
    </source>
</evidence>
<feature type="domain" description="PAS" evidence="14">
    <location>
        <begin position="21"/>
        <end position="76"/>
    </location>
</feature>
<dbReference type="PROSITE" id="PS50192">
    <property type="entry name" value="T_SNARE"/>
    <property type="match status" value="1"/>
</dbReference>
<dbReference type="CDD" id="cd00130">
    <property type="entry name" value="PAS"/>
    <property type="match status" value="1"/>
</dbReference>
<evidence type="ECO:0000259" key="13">
    <source>
        <dbReference type="PROSITE" id="PS50111"/>
    </source>
</evidence>
<dbReference type="FunFam" id="3.30.450.20:FF:000046">
    <property type="entry name" value="Aerotaxis sensor receptor"/>
    <property type="match status" value="1"/>
</dbReference>
<dbReference type="NCBIfam" id="TIGR00229">
    <property type="entry name" value="sensory_box"/>
    <property type="match status" value="1"/>
</dbReference>
<dbReference type="GO" id="GO:0052131">
    <property type="term" value="P:positive aerotaxis"/>
    <property type="evidence" value="ECO:0007669"/>
    <property type="project" value="UniProtKB-ARBA"/>
</dbReference>
<feature type="transmembrane region" description="Helical" evidence="12">
    <location>
        <begin position="148"/>
        <end position="165"/>
    </location>
</feature>
<dbReference type="PANTHER" id="PTHR32089">
    <property type="entry name" value="METHYL-ACCEPTING CHEMOTAXIS PROTEIN MCPB"/>
    <property type="match status" value="1"/>
</dbReference>
<sequence>MRNNQPITANQKTFSSNIKLISVTDLHGNITECNEHFVQVSGFSREELIGQPHNLVRHPDMPELAFRTMWTELKQGKPWMGIVKNRCKNGDFYWVNAYVTPVTENGKVVGYESVRSVPDADAVKRAEAIYNAVNNNNTNKLNLNLDPYYLMLGALLLLASVAFFSGYQVPAFIATILATLISLVLKSRQKNLYFKSLSQELSSSFSDDISKQVYSTYPSDIADLHVRILSEKAHLDTVVTRIDEAAKQVSSGATVSLKMAHNATEQLQQQQLKTEQVATAMNEMTMTINDVSSHVQATAEQAGESHDLAEKSAQLSEQTKGAMASLTATVLNIKHSVEGVSKQTSRIADAAQFIEQIAEQTNLLALNAAIEAARAGEQGRGFAVVADEVRNLAQRTQQSTQEIQEIINELSHSTSQAVNVAEQGEQESNQGMAHLIQSTNVLAQINESIDKINDMSLQIAAAIEQQASVSDDINQQVVNIAALAGDSLQSASNVEQSSEEMSQVSKDMVELVVRFKR</sequence>
<name>A0A5S3YY50_9GAMM</name>
<evidence type="ECO:0000256" key="12">
    <source>
        <dbReference type="SAM" id="Phobius"/>
    </source>
</evidence>
<evidence type="ECO:0000256" key="3">
    <source>
        <dbReference type="ARBA" id="ARBA00022481"/>
    </source>
</evidence>
<comment type="subcellular location">
    <subcellularLocation>
        <location evidence="1">Cell inner membrane</location>
        <topology evidence="1">Multi-pass membrane protein</topology>
    </subcellularLocation>
</comment>
<dbReference type="InterPro" id="IPR035965">
    <property type="entry name" value="PAS-like_dom_sf"/>
</dbReference>
<evidence type="ECO:0000256" key="2">
    <source>
        <dbReference type="ARBA" id="ARBA00022475"/>
    </source>
</evidence>
<keyword evidence="3" id="KW-0488">Methylation</keyword>
<dbReference type="PROSITE" id="PS50111">
    <property type="entry name" value="CHEMOTAXIS_TRANSDUC_2"/>
    <property type="match status" value="1"/>
</dbReference>
<feature type="domain" description="Methyl-accepting transducer" evidence="13">
    <location>
        <begin position="245"/>
        <end position="481"/>
    </location>
</feature>
<dbReference type="Pfam" id="PF00015">
    <property type="entry name" value="MCPsignal"/>
    <property type="match status" value="1"/>
</dbReference>
<dbReference type="InterPro" id="IPR004089">
    <property type="entry name" value="MCPsignal_dom"/>
</dbReference>
<evidence type="ECO:0000256" key="7">
    <source>
        <dbReference type="ARBA" id="ARBA00022989"/>
    </source>
</evidence>
<dbReference type="InterPro" id="IPR004090">
    <property type="entry name" value="Chemotax_Me-accpt_rcpt"/>
</dbReference>
<dbReference type="GO" id="GO:0007165">
    <property type="term" value="P:signal transduction"/>
    <property type="evidence" value="ECO:0007669"/>
    <property type="project" value="UniProtKB-KW"/>
</dbReference>
<dbReference type="PRINTS" id="PR00260">
    <property type="entry name" value="CHEMTRNSDUCR"/>
</dbReference>
<keyword evidence="9 11" id="KW-0807">Transducer</keyword>
<reference evidence="17" key="2">
    <citation type="submission" date="2019-06" db="EMBL/GenBank/DDBJ databases">
        <title>Co-occurence of chitin degradation, pigmentation and bioactivity in marine Pseudoalteromonas.</title>
        <authorList>
            <person name="Sonnenschein E.C."/>
            <person name="Bech P.K."/>
        </authorList>
    </citation>
    <scope>NUCLEOTIDE SEQUENCE [LARGE SCALE GENOMIC DNA]</scope>
    <source>
        <strain evidence="17">S1189</strain>
    </source>
</reference>
<keyword evidence="4" id="KW-0145">Chemotaxis</keyword>
<dbReference type="Gene3D" id="1.10.287.950">
    <property type="entry name" value="Methyl-accepting chemotaxis protein"/>
    <property type="match status" value="1"/>
</dbReference>
<dbReference type="PANTHER" id="PTHR32089:SF74">
    <property type="entry name" value="METHYL-ACCEPTING CHEMOTAXIS PROTEIN AER"/>
    <property type="match status" value="1"/>
</dbReference>
<gene>
    <name evidence="16" type="ORF">CWB73_02380</name>
</gene>
<evidence type="ECO:0000259" key="15">
    <source>
        <dbReference type="PROSITE" id="PS50192"/>
    </source>
</evidence>
<evidence type="ECO:0000256" key="11">
    <source>
        <dbReference type="PROSITE-ProRule" id="PRU00284"/>
    </source>
</evidence>
<dbReference type="Gene3D" id="3.30.450.20">
    <property type="entry name" value="PAS domain"/>
    <property type="match status" value="1"/>
</dbReference>
<evidence type="ECO:0000259" key="14">
    <source>
        <dbReference type="PROSITE" id="PS50112"/>
    </source>
</evidence>
<protein>
    <submittedName>
        <fullName evidence="16">Chemotaxis protein</fullName>
    </submittedName>
</protein>
<comment type="similarity">
    <text evidence="10">Belongs to the methyl-accepting chemotaxis (MCP) protein family.</text>
</comment>
<evidence type="ECO:0000256" key="4">
    <source>
        <dbReference type="ARBA" id="ARBA00022500"/>
    </source>
</evidence>
<dbReference type="PROSITE" id="PS50112">
    <property type="entry name" value="PAS"/>
    <property type="match status" value="1"/>
</dbReference>
<dbReference type="GO" id="GO:0005886">
    <property type="term" value="C:plasma membrane"/>
    <property type="evidence" value="ECO:0007669"/>
    <property type="project" value="UniProtKB-SubCell"/>
</dbReference>
<dbReference type="OrthoDB" id="5675566at2"/>
<evidence type="ECO:0000256" key="8">
    <source>
        <dbReference type="ARBA" id="ARBA00023136"/>
    </source>
</evidence>
<evidence type="ECO:0000256" key="1">
    <source>
        <dbReference type="ARBA" id="ARBA00004429"/>
    </source>
</evidence>